<feature type="compositionally biased region" description="Basic residues" evidence="1">
    <location>
        <begin position="530"/>
        <end position="546"/>
    </location>
</feature>
<comment type="caution">
    <text evidence="2">The sequence shown here is derived from an EMBL/GenBank/DDBJ whole genome shotgun (WGS) entry which is preliminary data.</text>
</comment>
<keyword evidence="3" id="KW-1185">Reference proteome</keyword>
<dbReference type="Proteomes" id="UP001595075">
    <property type="component" value="Unassembled WGS sequence"/>
</dbReference>
<organism evidence="2 3">
    <name type="scientific">Oculimacula yallundae</name>
    <dbReference type="NCBI Taxonomy" id="86028"/>
    <lineage>
        <taxon>Eukaryota</taxon>
        <taxon>Fungi</taxon>
        <taxon>Dikarya</taxon>
        <taxon>Ascomycota</taxon>
        <taxon>Pezizomycotina</taxon>
        <taxon>Leotiomycetes</taxon>
        <taxon>Helotiales</taxon>
        <taxon>Ploettnerulaceae</taxon>
        <taxon>Oculimacula</taxon>
    </lineage>
</organism>
<evidence type="ECO:0000313" key="3">
    <source>
        <dbReference type="Proteomes" id="UP001595075"/>
    </source>
</evidence>
<name>A0ABR4CYJ9_9HELO</name>
<evidence type="ECO:0000256" key="1">
    <source>
        <dbReference type="SAM" id="MobiDB-lite"/>
    </source>
</evidence>
<evidence type="ECO:0000313" key="2">
    <source>
        <dbReference type="EMBL" id="KAL2074206.1"/>
    </source>
</evidence>
<feature type="compositionally biased region" description="Polar residues" evidence="1">
    <location>
        <begin position="489"/>
        <end position="500"/>
    </location>
</feature>
<sequence length="546" mass="60985">MYFVVRVRFASLSTLAGHLDSTALFHPATFKTYRATSSKFPAGISELADTKPHTVVVVARRSPYNGRDKDELKGEAKERNDKAALKVLTTFGKQVHSGAIYSIYLNNHKANSHIPVAGTIGLHPNTGAKLFSQFWWKVPIGGTVWLVLRSAEALSISPGAWSDFHFANRSWKTIVVIEESIIKEHDETLWIPSRDGTSVLLVFDLIDLAGALMGNKSSERARHFIRLLVQANDARQALNLSGPRGRNADAIGHGSPGRNLLQEMRLAAVEYGIRMCFLPPGCRNTYPPGYSNTTSFKAHIITHMKNIEKDTFYKANLPEKDDDLQLFPYICTVISCNPYMRNHASQRALYLHTMVMHQSVWNRELKKNHPTLPVLRRLKGGLLDFTKEYKELKAAGIYDVHADFEDVDCVHVTGSPHGAHIEKKGGKPMVFDLDEVMTTQESRDESGSSYPEPLHLESDSDLNDTPAPPRHTKISTRSGMATYEDRPMQTRSALRNSGMNPSDVLLPSIEYSTDNDNDDGGSEYHETPKRKPARRARPSGKGLRGR</sequence>
<accession>A0ABR4CYJ9</accession>
<proteinExistence type="predicted"/>
<dbReference type="EMBL" id="JAZHXI010000002">
    <property type="protein sequence ID" value="KAL2074206.1"/>
    <property type="molecule type" value="Genomic_DNA"/>
</dbReference>
<reference evidence="2 3" key="1">
    <citation type="journal article" date="2024" name="Commun. Biol.">
        <title>Comparative genomic analysis of thermophilic fungi reveals convergent evolutionary adaptations and gene losses.</title>
        <authorList>
            <person name="Steindorff A.S."/>
            <person name="Aguilar-Pontes M.V."/>
            <person name="Robinson A.J."/>
            <person name="Andreopoulos B."/>
            <person name="LaButti K."/>
            <person name="Kuo A."/>
            <person name="Mondo S."/>
            <person name="Riley R."/>
            <person name="Otillar R."/>
            <person name="Haridas S."/>
            <person name="Lipzen A."/>
            <person name="Grimwood J."/>
            <person name="Schmutz J."/>
            <person name="Clum A."/>
            <person name="Reid I.D."/>
            <person name="Moisan M.C."/>
            <person name="Butler G."/>
            <person name="Nguyen T.T.M."/>
            <person name="Dewar K."/>
            <person name="Conant G."/>
            <person name="Drula E."/>
            <person name="Henrissat B."/>
            <person name="Hansel C."/>
            <person name="Singer S."/>
            <person name="Hutchinson M.I."/>
            <person name="de Vries R.P."/>
            <person name="Natvig D.O."/>
            <person name="Powell A.J."/>
            <person name="Tsang A."/>
            <person name="Grigoriev I.V."/>
        </authorList>
    </citation>
    <scope>NUCLEOTIDE SEQUENCE [LARGE SCALE GENOMIC DNA]</scope>
    <source>
        <strain evidence="2 3">CBS 494.80</strain>
    </source>
</reference>
<feature type="region of interest" description="Disordered" evidence="1">
    <location>
        <begin position="438"/>
        <end position="546"/>
    </location>
</feature>
<protein>
    <submittedName>
        <fullName evidence="2">Uncharacterized protein</fullName>
    </submittedName>
</protein>
<gene>
    <name evidence="2" type="ORF">VTL71DRAFT_7984</name>
</gene>